<dbReference type="OrthoDB" id="9812993at2"/>
<dbReference type="Gene3D" id="1.10.357.10">
    <property type="entry name" value="Tetracycline Repressor, domain 2"/>
    <property type="match status" value="1"/>
</dbReference>
<dbReference type="PRINTS" id="PR00455">
    <property type="entry name" value="HTHTETR"/>
</dbReference>
<protein>
    <submittedName>
        <fullName evidence="4">TetR family transcriptional regulator</fullName>
    </submittedName>
</protein>
<dbReference type="AlphaFoldDB" id="A0A2Z2KCN8"/>
<evidence type="ECO:0000256" key="2">
    <source>
        <dbReference type="PROSITE-ProRule" id="PRU00335"/>
    </source>
</evidence>
<dbReference type="Pfam" id="PF00440">
    <property type="entry name" value="TetR_N"/>
    <property type="match status" value="1"/>
</dbReference>
<dbReference type="Proteomes" id="UP000249890">
    <property type="component" value="Chromosome"/>
</dbReference>
<dbReference type="GO" id="GO:0003677">
    <property type="term" value="F:DNA binding"/>
    <property type="evidence" value="ECO:0007669"/>
    <property type="project" value="UniProtKB-UniRule"/>
</dbReference>
<dbReference type="SUPFAM" id="SSF46689">
    <property type="entry name" value="Homeodomain-like"/>
    <property type="match status" value="1"/>
</dbReference>
<dbReference type="InterPro" id="IPR001647">
    <property type="entry name" value="HTH_TetR"/>
</dbReference>
<name>A0A2Z2KCN8_9BACL</name>
<sequence>MPKKFSEAEKNRIQQKLLESGRSLVSRYGFKKTSVDELTKGAGIAAGTFYGFYQSKEELFFELVEVEENRIRTTLLEHAANRPVDKESFKLFLLESFQLMSNNPIIQQILLTESFEAILRKLPPERLERNYNEDQDILLPFIQKWQTAGVLTKKSSPELIVSMIRSLFLLSLHKREIGEAVYDDTLKLLITTMANGLFARD</sequence>
<feature type="domain" description="HTH tetR-type" evidence="3">
    <location>
        <begin position="11"/>
        <end position="71"/>
    </location>
</feature>
<feature type="DNA-binding region" description="H-T-H motif" evidence="2">
    <location>
        <begin position="34"/>
        <end position="53"/>
    </location>
</feature>
<dbReference type="PANTHER" id="PTHR43479">
    <property type="entry name" value="ACREF/ENVCD OPERON REPRESSOR-RELATED"/>
    <property type="match status" value="1"/>
</dbReference>
<reference evidence="4 5" key="1">
    <citation type="submission" date="2017-06" db="EMBL/GenBank/DDBJ databases">
        <title>Complete genome sequence of Paenibacillus donghaensis KCTC 13049T isolated from East Sea sediment, South Korea.</title>
        <authorList>
            <person name="Jung B.K."/>
            <person name="Hong S.-J."/>
            <person name="Shin J.-H."/>
        </authorList>
    </citation>
    <scope>NUCLEOTIDE SEQUENCE [LARGE SCALE GENOMIC DNA]</scope>
    <source>
        <strain evidence="4 5">KCTC 13049</strain>
    </source>
</reference>
<evidence type="ECO:0000313" key="4">
    <source>
        <dbReference type="EMBL" id="ASA21505.1"/>
    </source>
</evidence>
<proteinExistence type="predicted"/>
<organism evidence="4 5">
    <name type="scientific">Paenibacillus donghaensis</name>
    <dbReference type="NCBI Taxonomy" id="414771"/>
    <lineage>
        <taxon>Bacteria</taxon>
        <taxon>Bacillati</taxon>
        <taxon>Bacillota</taxon>
        <taxon>Bacilli</taxon>
        <taxon>Bacillales</taxon>
        <taxon>Paenibacillaceae</taxon>
        <taxon>Paenibacillus</taxon>
    </lineage>
</organism>
<evidence type="ECO:0000313" key="5">
    <source>
        <dbReference type="Proteomes" id="UP000249890"/>
    </source>
</evidence>
<dbReference type="PROSITE" id="PS50977">
    <property type="entry name" value="HTH_TETR_2"/>
    <property type="match status" value="1"/>
</dbReference>
<dbReference type="EMBL" id="CP021780">
    <property type="protein sequence ID" value="ASA21505.1"/>
    <property type="molecule type" value="Genomic_DNA"/>
</dbReference>
<dbReference type="RefSeq" id="WP_087915513.1">
    <property type="nucleotide sequence ID" value="NZ_CP021780.1"/>
</dbReference>
<dbReference type="PANTHER" id="PTHR43479:SF11">
    <property type="entry name" value="ACREF_ENVCD OPERON REPRESSOR-RELATED"/>
    <property type="match status" value="1"/>
</dbReference>
<evidence type="ECO:0000259" key="3">
    <source>
        <dbReference type="PROSITE" id="PS50977"/>
    </source>
</evidence>
<evidence type="ECO:0000256" key="1">
    <source>
        <dbReference type="ARBA" id="ARBA00023125"/>
    </source>
</evidence>
<dbReference type="InterPro" id="IPR050624">
    <property type="entry name" value="HTH-type_Tx_Regulator"/>
</dbReference>
<dbReference type="InterPro" id="IPR009057">
    <property type="entry name" value="Homeodomain-like_sf"/>
</dbReference>
<dbReference type="KEGG" id="pdh:B9T62_12370"/>
<accession>A0A2Z2KCN8</accession>
<keyword evidence="1 2" id="KW-0238">DNA-binding</keyword>
<keyword evidence="5" id="KW-1185">Reference proteome</keyword>
<gene>
    <name evidence="4" type="ORF">B9T62_12370</name>
</gene>